<proteinExistence type="predicted"/>
<evidence type="ECO:0000313" key="1">
    <source>
        <dbReference type="EMBL" id="ORE15151.1"/>
    </source>
</evidence>
<gene>
    <name evidence="1" type="ORF">BCV71DRAFT_237785</name>
</gene>
<sequence>MPFTSETTTIQEAMNNNVTLPNFSSSNTANMNNQQLPLEERVRMLTSNRNILGRRDIKSSKDAAMAARNRLLTPNTGNGRSNNTAKKKKKRGCFTVTRACKGHMLKNDGFHDGMSWSDLSSDQRTYYAMMLEQYAKDKGWNIYRCVRLIRMKTVALIRRIWKAFMVIIIRNNPDDHGLVPSTSMVMTY</sequence>
<dbReference type="AlphaFoldDB" id="A0A1X0RTA7"/>
<reference evidence="1 2" key="1">
    <citation type="journal article" date="2016" name="Proc. Natl. Acad. Sci. U.S.A.">
        <title>Lipid metabolic changes in an early divergent fungus govern the establishment of a mutualistic symbiosis with endobacteria.</title>
        <authorList>
            <person name="Lastovetsky O.A."/>
            <person name="Gaspar M.L."/>
            <person name="Mondo S.J."/>
            <person name="LaButti K.M."/>
            <person name="Sandor L."/>
            <person name="Grigoriev I.V."/>
            <person name="Henry S.A."/>
            <person name="Pawlowska T.E."/>
        </authorList>
    </citation>
    <scope>NUCLEOTIDE SEQUENCE [LARGE SCALE GENOMIC DNA]</scope>
    <source>
        <strain evidence="1 2">ATCC 11559</strain>
    </source>
</reference>
<dbReference type="EMBL" id="KV921436">
    <property type="protein sequence ID" value="ORE15151.1"/>
    <property type="molecule type" value="Genomic_DNA"/>
</dbReference>
<organism evidence="1 2">
    <name type="scientific">Rhizopus microsporus</name>
    <dbReference type="NCBI Taxonomy" id="58291"/>
    <lineage>
        <taxon>Eukaryota</taxon>
        <taxon>Fungi</taxon>
        <taxon>Fungi incertae sedis</taxon>
        <taxon>Mucoromycota</taxon>
        <taxon>Mucoromycotina</taxon>
        <taxon>Mucoromycetes</taxon>
        <taxon>Mucorales</taxon>
        <taxon>Mucorineae</taxon>
        <taxon>Rhizopodaceae</taxon>
        <taxon>Rhizopus</taxon>
    </lineage>
</organism>
<accession>A0A1X0RTA7</accession>
<protein>
    <submittedName>
        <fullName evidence="1">Uncharacterized protein</fullName>
    </submittedName>
</protein>
<evidence type="ECO:0000313" key="2">
    <source>
        <dbReference type="Proteomes" id="UP000242381"/>
    </source>
</evidence>
<dbReference type="Proteomes" id="UP000242381">
    <property type="component" value="Unassembled WGS sequence"/>
</dbReference>
<name>A0A1X0RTA7_RHIZD</name>